<keyword evidence="3" id="KW-0804">Transcription</keyword>
<dbReference type="PRINTS" id="PR00038">
    <property type="entry name" value="HTHLUXR"/>
</dbReference>
<name>Q2SM19_HAHCH</name>
<dbReference type="SUPFAM" id="SSF52540">
    <property type="entry name" value="P-loop containing nucleoside triphosphate hydrolases"/>
    <property type="match status" value="1"/>
</dbReference>
<dbReference type="eggNOG" id="COG2909">
    <property type="taxonomic scope" value="Bacteria"/>
</dbReference>
<dbReference type="KEGG" id="hch:HCH_01444"/>
<dbReference type="CDD" id="cd06170">
    <property type="entry name" value="LuxR_C_like"/>
    <property type="match status" value="1"/>
</dbReference>
<dbReference type="Pfam" id="PF00196">
    <property type="entry name" value="GerE"/>
    <property type="match status" value="1"/>
</dbReference>
<dbReference type="InterPro" id="IPR011990">
    <property type="entry name" value="TPR-like_helical_dom_sf"/>
</dbReference>
<gene>
    <name evidence="5" type="ordered locus">HCH_01444</name>
</gene>
<keyword evidence="6" id="KW-1185">Reference proteome</keyword>
<dbReference type="Gene3D" id="1.25.40.10">
    <property type="entry name" value="Tetratricopeptide repeat domain"/>
    <property type="match status" value="1"/>
</dbReference>
<dbReference type="Pfam" id="PF25873">
    <property type="entry name" value="WHD_MalT"/>
    <property type="match status" value="1"/>
</dbReference>
<dbReference type="HOGENOM" id="CLU_006325_2_0_6"/>
<evidence type="ECO:0000256" key="1">
    <source>
        <dbReference type="ARBA" id="ARBA00023015"/>
    </source>
</evidence>
<dbReference type="InterPro" id="IPR059106">
    <property type="entry name" value="WHD_MalT"/>
</dbReference>
<dbReference type="PANTHER" id="PTHR44688">
    <property type="entry name" value="DNA-BINDING TRANSCRIPTIONAL ACTIVATOR DEVR_DOSR"/>
    <property type="match status" value="1"/>
</dbReference>
<reference evidence="5 6" key="1">
    <citation type="journal article" date="2005" name="Nucleic Acids Res.">
        <title>Genomic blueprint of Hahella chejuensis, a marine microbe producing an algicidal agent.</title>
        <authorList>
            <person name="Jeong H."/>
            <person name="Yim J.H."/>
            <person name="Lee C."/>
            <person name="Choi S.-H."/>
            <person name="Park Y.K."/>
            <person name="Yoon S.H."/>
            <person name="Hur C.-G."/>
            <person name="Kang H.-Y."/>
            <person name="Kim D."/>
            <person name="Lee H.H."/>
            <person name="Park K.H."/>
            <person name="Park S.-H."/>
            <person name="Park H.-S."/>
            <person name="Lee H.K."/>
            <person name="Oh T.K."/>
            <person name="Kim J.F."/>
        </authorList>
    </citation>
    <scope>NUCLEOTIDE SEQUENCE [LARGE SCALE GENOMIC DNA]</scope>
    <source>
        <strain evidence="5 6">KCTC 2396</strain>
    </source>
</reference>
<sequence>MILTSKLQPPQLPTQLLPRDALQHRLGGILKKPVTLVSAPPGFGKTTALAQFLHREQLPYLWYALDEQDNVPGIFWRYVCAGFESVFPKIGPRSARILSVDDDALNAVRSLLDELTQLGRTWRRPESMLMAIDDVHYLSDPILLQQLDYFLDHLPPYLHVALISRTIPPLHIPRRQVRDSLLLLDAEHLRLTEIETPKFLQTRLGLNLEAAEMKKLHRLTDGWIGALQLYGLNLQSQPANPLLNLNAPPENVAAYLAEECFQQQDDWVQAGLLNLALVPRFNLQLANQLCPGADAALLLETLLKRQLFLSETSADGAWYRFHDLLRDWLQLRNQDRPPGELQILHGQAAQWYAEQGYFLEAMEQWTLAGDWEQTALCAGRALPEILRMGHYPLVARLLAKIPPEQMRRYPKLLAQRAFLQLTRMRFDEVDADLDLAERYVDAMLEESGNPQTLTRLKRQYGLQESESIRELKCMIILGRSHIARMTDKPELATEQLEQSRDFLPEQDSPFTAWLFQGLGADEYIRGSLHAAQYLLMRALRSSRKYEEGFCLIATLSWLIPVLLQQGKLQFAKELLDEQQSWLESRHMHCLPNWGNLHYLRLLILLELEQPAAAAQELERLWDCADERVMAVDRVYHKWGEFALRLAQQDYQQAEKALHQLDAYFQQHFTQWNFVVPSPATLKVLLDALSGNPFPLAQWAAAYDTKAPIVNLQRQTIELMMYARIKIYQQADELDLLLERLPLIQKAGNLYFSINLLVLCCLNELAQARPSSAREFLTQAVNAAAPLGVRRPFREEITFLQPLLMDMARRGQATTFISELSVYSAPQTRPQRNHSNSPLMEELSQRETTILNHLSAGRSNEEIAVALNIAASTVKTHLRNIYAKFGVRRRTQALAIAREKGLV</sequence>
<dbReference type="InterPro" id="IPR027417">
    <property type="entry name" value="P-loop_NTPase"/>
</dbReference>
<dbReference type="Gene3D" id="1.10.10.10">
    <property type="entry name" value="Winged helix-like DNA-binding domain superfamily/Winged helix DNA-binding domain"/>
    <property type="match status" value="1"/>
</dbReference>
<dbReference type="GO" id="GO:0003677">
    <property type="term" value="F:DNA binding"/>
    <property type="evidence" value="ECO:0007669"/>
    <property type="project" value="UniProtKB-KW"/>
</dbReference>
<dbReference type="GO" id="GO:0006355">
    <property type="term" value="P:regulation of DNA-templated transcription"/>
    <property type="evidence" value="ECO:0007669"/>
    <property type="project" value="InterPro"/>
</dbReference>
<keyword evidence="2" id="KW-0238">DNA-binding</keyword>
<feature type="domain" description="HTH luxR-type" evidence="4">
    <location>
        <begin position="835"/>
        <end position="900"/>
    </location>
</feature>
<accession>Q2SM19</accession>
<dbReference type="OrthoDB" id="1123107at2"/>
<evidence type="ECO:0000259" key="4">
    <source>
        <dbReference type="PROSITE" id="PS50043"/>
    </source>
</evidence>
<dbReference type="PROSITE" id="PS00622">
    <property type="entry name" value="HTH_LUXR_1"/>
    <property type="match status" value="1"/>
</dbReference>
<dbReference type="SUPFAM" id="SSF46894">
    <property type="entry name" value="C-terminal effector domain of the bipartite response regulators"/>
    <property type="match status" value="1"/>
</dbReference>
<dbReference type="AlphaFoldDB" id="Q2SM19"/>
<evidence type="ECO:0000313" key="6">
    <source>
        <dbReference type="Proteomes" id="UP000000238"/>
    </source>
</evidence>
<dbReference type="PROSITE" id="PS50043">
    <property type="entry name" value="HTH_LUXR_2"/>
    <property type="match status" value="1"/>
</dbReference>
<evidence type="ECO:0000256" key="3">
    <source>
        <dbReference type="ARBA" id="ARBA00023163"/>
    </source>
</evidence>
<organism evidence="5 6">
    <name type="scientific">Hahella chejuensis (strain KCTC 2396)</name>
    <dbReference type="NCBI Taxonomy" id="349521"/>
    <lineage>
        <taxon>Bacteria</taxon>
        <taxon>Pseudomonadati</taxon>
        <taxon>Pseudomonadota</taxon>
        <taxon>Gammaproteobacteria</taxon>
        <taxon>Oceanospirillales</taxon>
        <taxon>Hahellaceae</taxon>
        <taxon>Hahella</taxon>
    </lineage>
</organism>
<dbReference type="PANTHER" id="PTHR44688:SF16">
    <property type="entry name" value="DNA-BINDING TRANSCRIPTIONAL ACTIVATOR DEVR_DOSR"/>
    <property type="match status" value="1"/>
</dbReference>
<dbReference type="InterPro" id="IPR036388">
    <property type="entry name" value="WH-like_DNA-bd_sf"/>
</dbReference>
<dbReference type="InterPro" id="IPR000792">
    <property type="entry name" value="Tscrpt_reg_LuxR_C"/>
</dbReference>
<dbReference type="RefSeq" id="WP_011395378.1">
    <property type="nucleotide sequence ID" value="NC_007645.1"/>
</dbReference>
<dbReference type="InterPro" id="IPR041617">
    <property type="entry name" value="TPR_MalT"/>
</dbReference>
<dbReference type="Proteomes" id="UP000000238">
    <property type="component" value="Chromosome"/>
</dbReference>
<dbReference type="Pfam" id="PF17874">
    <property type="entry name" value="TPR_MalT"/>
    <property type="match status" value="1"/>
</dbReference>
<evidence type="ECO:0000256" key="2">
    <source>
        <dbReference type="ARBA" id="ARBA00023125"/>
    </source>
</evidence>
<dbReference type="STRING" id="349521.HCH_01444"/>
<evidence type="ECO:0000313" key="5">
    <source>
        <dbReference type="EMBL" id="ABC28305.1"/>
    </source>
</evidence>
<keyword evidence="1" id="KW-0805">Transcription regulation</keyword>
<dbReference type="InterPro" id="IPR016032">
    <property type="entry name" value="Sig_transdc_resp-reg_C-effctor"/>
</dbReference>
<proteinExistence type="predicted"/>
<dbReference type="EMBL" id="CP000155">
    <property type="protein sequence ID" value="ABC28305.1"/>
    <property type="molecule type" value="Genomic_DNA"/>
</dbReference>
<dbReference type="SMART" id="SM00421">
    <property type="entry name" value="HTH_LUXR"/>
    <property type="match status" value="1"/>
</dbReference>
<protein>
    <submittedName>
        <fullName evidence="5">ATP-dependent transcriptional regulator</fullName>
    </submittedName>
</protein>